<dbReference type="Proteomes" id="UP001595816">
    <property type="component" value="Unassembled WGS sequence"/>
</dbReference>
<proteinExistence type="predicted"/>
<keyword evidence="2" id="KW-0472">Membrane</keyword>
<sequence>MPYWTKHRWVFVFLGGVFVLIGLCMLVSPNTMCDGELMSRSDVCPVYTRSHGGTSREFSHYETYDEAMSTKYGIGATFAIGGAALAVAGLVSVMAERQATQPKPRSPRRSSGRGRPGRPRSARRRQQ</sequence>
<dbReference type="EMBL" id="JBHSAY010000029">
    <property type="protein sequence ID" value="MFC4136374.1"/>
    <property type="molecule type" value="Genomic_DNA"/>
</dbReference>
<feature type="compositionally biased region" description="Basic residues" evidence="1">
    <location>
        <begin position="105"/>
        <end position="127"/>
    </location>
</feature>
<evidence type="ECO:0000313" key="4">
    <source>
        <dbReference type="Proteomes" id="UP001595816"/>
    </source>
</evidence>
<evidence type="ECO:0000256" key="1">
    <source>
        <dbReference type="SAM" id="MobiDB-lite"/>
    </source>
</evidence>
<gene>
    <name evidence="3" type="ORF">ACFOZ4_37695</name>
</gene>
<feature type="transmembrane region" description="Helical" evidence="2">
    <location>
        <begin position="72"/>
        <end position="95"/>
    </location>
</feature>
<reference evidence="4" key="1">
    <citation type="journal article" date="2019" name="Int. J. Syst. Evol. Microbiol.">
        <title>The Global Catalogue of Microorganisms (GCM) 10K type strain sequencing project: providing services to taxonomists for standard genome sequencing and annotation.</title>
        <authorList>
            <consortium name="The Broad Institute Genomics Platform"/>
            <consortium name="The Broad Institute Genome Sequencing Center for Infectious Disease"/>
            <person name="Wu L."/>
            <person name="Ma J."/>
        </authorList>
    </citation>
    <scope>NUCLEOTIDE SEQUENCE [LARGE SCALE GENOMIC DNA]</scope>
    <source>
        <strain evidence="4">CGMCC 4.7289</strain>
    </source>
</reference>
<keyword evidence="2" id="KW-0812">Transmembrane</keyword>
<protein>
    <submittedName>
        <fullName evidence="3">Uncharacterized protein</fullName>
    </submittedName>
</protein>
<keyword evidence="4" id="KW-1185">Reference proteome</keyword>
<organism evidence="3 4">
    <name type="scientific">Hamadaea flava</name>
    <dbReference type="NCBI Taxonomy" id="1742688"/>
    <lineage>
        <taxon>Bacteria</taxon>
        <taxon>Bacillati</taxon>
        <taxon>Actinomycetota</taxon>
        <taxon>Actinomycetes</taxon>
        <taxon>Micromonosporales</taxon>
        <taxon>Micromonosporaceae</taxon>
        <taxon>Hamadaea</taxon>
    </lineage>
</organism>
<accession>A0ABV8M199</accession>
<evidence type="ECO:0000313" key="3">
    <source>
        <dbReference type="EMBL" id="MFC4136374.1"/>
    </source>
</evidence>
<feature type="region of interest" description="Disordered" evidence="1">
    <location>
        <begin position="96"/>
        <end position="127"/>
    </location>
</feature>
<name>A0ABV8M199_9ACTN</name>
<keyword evidence="2" id="KW-1133">Transmembrane helix</keyword>
<dbReference type="RefSeq" id="WP_253750908.1">
    <property type="nucleotide sequence ID" value="NZ_JAMZDZ010000001.1"/>
</dbReference>
<evidence type="ECO:0000256" key="2">
    <source>
        <dbReference type="SAM" id="Phobius"/>
    </source>
</evidence>
<comment type="caution">
    <text evidence="3">The sequence shown here is derived from an EMBL/GenBank/DDBJ whole genome shotgun (WGS) entry which is preliminary data.</text>
</comment>
<feature type="transmembrane region" description="Helical" evidence="2">
    <location>
        <begin position="9"/>
        <end position="28"/>
    </location>
</feature>